<dbReference type="CDD" id="cd07361">
    <property type="entry name" value="MEMO_like"/>
    <property type="match status" value="1"/>
</dbReference>
<dbReference type="AlphaFoldDB" id="A0A7I9VHR6"/>
<accession>A0A7I9VHR6</accession>
<protein>
    <recommendedName>
        <fullName evidence="4">AmmeMemoRadiSam system protein B</fullName>
    </recommendedName>
</protein>
<proteinExistence type="inferred from homology"/>
<dbReference type="PANTHER" id="PTHR11060">
    <property type="entry name" value="PROTEIN MEMO1"/>
    <property type="match status" value="1"/>
</dbReference>
<evidence type="ECO:0008006" key="4">
    <source>
        <dbReference type="Google" id="ProtNLM"/>
    </source>
</evidence>
<name>A0A7I9VHR6_9BACT</name>
<dbReference type="Proteomes" id="UP000503640">
    <property type="component" value="Unassembled WGS sequence"/>
</dbReference>
<dbReference type="RefSeq" id="WP_176062970.1">
    <property type="nucleotide sequence ID" value="NZ_BJTG01000002.1"/>
</dbReference>
<comment type="caution">
    <text evidence="2">The sequence shown here is derived from an EMBL/GenBank/DDBJ whole genome shotgun (WGS) entry which is preliminary data.</text>
</comment>
<organism evidence="2 3">
    <name type="scientific">Anaeromyxobacter diazotrophicus</name>
    <dbReference type="NCBI Taxonomy" id="2590199"/>
    <lineage>
        <taxon>Bacteria</taxon>
        <taxon>Pseudomonadati</taxon>
        <taxon>Myxococcota</taxon>
        <taxon>Myxococcia</taxon>
        <taxon>Myxococcales</taxon>
        <taxon>Cystobacterineae</taxon>
        <taxon>Anaeromyxobacteraceae</taxon>
        <taxon>Anaeromyxobacter</taxon>
    </lineage>
</organism>
<reference evidence="3" key="1">
    <citation type="journal article" date="2020" name="Appl. Environ. Microbiol.">
        <title>Diazotrophic Anaeromyxobacter Isolates from Soils.</title>
        <authorList>
            <person name="Masuda Y."/>
            <person name="Yamanaka H."/>
            <person name="Xu Z.X."/>
            <person name="Shiratori Y."/>
            <person name="Aono T."/>
            <person name="Amachi S."/>
            <person name="Senoo K."/>
            <person name="Itoh H."/>
        </authorList>
    </citation>
    <scope>NUCLEOTIDE SEQUENCE [LARGE SCALE GENOMIC DNA]</scope>
    <source>
        <strain evidence="3">R267</strain>
    </source>
</reference>
<comment type="similarity">
    <text evidence="1">Belongs to the MEMO1 family.</text>
</comment>
<sequence>MPPDELTRPRLVPLEPRPIELEDGSPAVVLRDPLGILDGAAVVSPAAYWVLAHFDGARELPEVVRALAKAGARIPLADVERVAAQASEAGLVHGPVYRARREGALAAFRSGPRAPACAGGAYPADETELRELLASFYTAPGGPGPRDQRSRAGEGVRLLVAPHIDFRRGGASYAHAYGALEGCDADLFVVFGTAHASPPHLHTLTRQDYATPLGTVATDREVVNALAAELSEEELFSDELVHAGEHSCEFQMVWLRWVLGDRPFRAVPVLCSSISQLDDPAAATGAFLAALARATRGRKVCCVAGADLAHVGPQYGDARAPTPAELAALGAQDRHTLGFLAGADAAGFHRDATVDDERRRLCGVAPIYAAMRAAGRGARLLHYGQWTDGTDMVSFAAAAG</sequence>
<dbReference type="PANTHER" id="PTHR11060:SF0">
    <property type="entry name" value="PROTEIN MEMO1"/>
    <property type="match status" value="1"/>
</dbReference>
<evidence type="ECO:0000313" key="3">
    <source>
        <dbReference type="Proteomes" id="UP000503640"/>
    </source>
</evidence>
<dbReference type="Pfam" id="PF01875">
    <property type="entry name" value="Memo"/>
    <property type="match status" value="1"/>
</dbReference>
<gene>
    <name evidence="2" type="ORF">AMYX_06720</name>
</gene>
<dbReference type="Gene3D" id="3.40.830.10">
    <property type="entry name" value="LigB-like"/>
    <property type="match status" value="1"/>
</dbReference>
<dbReference type="InterPro" id="IPR002737">
    <property type="entry name" value="MEMO1_fam"/>
</dbReference>
<evidence type="ECO:0000256" key="1">
    <source>
        <dbReference type="ARBA" id="ARBA00006315"/>
    </source>
</evidence>
<dbReference type="NCBIfam" id="TIGR04336">
    <property type="entry name" value="AmmeMemoSam_B"/>
    <property type="match status" value="1"/>
</dbReference>
<keyword evidence="3" id="KW-1185">Reference proteome</keyword>
<evidence type="ECO:0000313" key="2">
    <source>
        <dbReference type="EMBL" id="GEJ55931.1"/>
    </source>
</evidence>
<dbReference type="EMBL" id="BJTG01000002">
    <property type="protein sequence ID" value="GEJ55931.1"/>
    <property type="molecule type" value="Genomic_DNA"/>
</dbReference>